<dbReference type="AlphaFoldDB" id="A0A0F9AFA2"/>
<comment type="caution">
    <text evidence="1">The sequence shown here is derived from an EMBL/GenBank/DDBJ whole genome shotgun (WGS) entry which is preliminary data.</text>
</comment>
<name>A0A0F9AFA2_9ZZZZ</name>
<proteinExistence type="predicted"/>
<accession>A0A0F9AFA2</accession>
<gene>
    <name evidence="1" type="ORF">LCGC14_2919610</name>
</gene>
<sequence length="40" mass="4619">MYHPDILDMPEISGIMWAKGILKMLAKGDKKWSRKYPIVG</sequence>
<protein>
    <submittedName>
        <fullName evidence="1">Uncharacterized protein</fullName>
    </submittedName>
</protein>
<organism evidence="1">
    <name type="scientific">marine sediment metagenome</name>
    <dbReference type="NCBI Taxonomy" id="412755"/>
    <lineage>
        <taxon>unclassified sequences</taxon>
        <taxon>metagenomes</taxon>
        <taxon>ecological metagenomes</taxon>
    </lineage>
</organism>
<feature type="non-terminal residue" evidence="1">
    <location>
        <position position="40"/>
    </location>
</feature>
<evidence type="ECO:0000313" key="1">
    <source>
        <dbReference type="EMBL" id="KKK70871.1"/>
    </source>
</evidence>
<dbReference type="EMBL" id="LAZR01057986">
    <property type="protein sequence ID" value="KKK70871.1"/>
    <property type="molecule type" value="Genomic_DNA"/>
</dbReference>
<reference evidence="1" key="1">
    <citation type="journal article" date="2015" name="Nature">
        <title>Complex archaea that bridge the gap between prokaryotes and eukaryotes.</title>
        <authorList>
            <person name="Spang A."/>
            <person name="Saw J.H."/>
            <person name="Jorgensen S.L."/>
            <person name="Zaremba-Niedzwiedzka K."/>
            <person name="Martijn J."/>
            <person name="Lind A.E."/>
            <person name="van Eijk R."/>
            <person name="Schleper C."/>
            <person name="Guy L."/>
            <person name="Ettema T.J."/>
        </authorList>
    </citation>
    <scope>NUCLEOTIDE SEQUENCE</scope>
</reference>